<dbReference type="NCBIfam" id="TIGR03420">
    <property type="entry name" value="DnaA_homol_Hda"/>
    <property type="match status" value="1"/>
</dbReference>
<dbReference type="PANTHER" id="PTHR30050">
    <property type="entry name" value="CHROMOSOMAL REPLICATION INITIATOR PROTEIN DNAA"/>
    <property type="match status" value="1"/>
</dbReference>
<proteinExistence type="predicted"/>
<evidence type="ECO:0000259" key="1">
    <source>
        <dbReference type="Pfam" id="PF00308"/>
    </source>
</evidence>
<dbReference type="Gene3D" id="3.40.50.300">
    <property type="entry name" value="P-loop containing nucleotide triphosphate hydrolases"/>
    <property type="match status" value="1"/>
</dbReference>
<dbReference type="Pfam" id="PF00308">
    <property type="entry name" value="Bac_DnaA"/>
    <property type="match status" value="1"/>
</dbReference>
<keyword evidence="4" id="KW-1185">Reference proteome</keyword>
<organism evidence="3 4">
    <name type="scientific">Legionella cardiaca</name>
    <dbReference type="NCBI Taxonomy" id="1071983"/>
    <lineage>
        <taxon>Bacteria</taxon>
        <taxon>Pseudomonadati</taxon>
        <taxon>Pseudomonadota</taxon>
        <taxon>Gammaproteobacteria</taxon>
        <taxon>Legionellales</taxon>
        <taxon>Legionellaceae</taxon>
        <taxon>Legionella</taxon>
    </lineage>
</organism>
<protein>
    <submittedName>
        <fullName evidence="3">DnaA regulatory inactivator Hda</fullName>
    </submittedName>
</protein>
<dbReference type="Gene3D" id="1.10.8.60">
    <property type="match status" value="1"/>
</dbReference>
<dbReference type="PANTHER" id="PTHR30050:SF5">
    <property type="entry name" value="DNAA REGULATORY INACTIVATOR HDA"/>
    <property type="match status" value="1"/>
</dbReference>
<dbReference type="EMBL" id="CP119078">
    <property type="protein sequence ID" value="WED43135.1"/>
    <property type="molecule type" value="Genomic_DNA"/>
</dbReference>
<name>A0ABY8AUE1_9GAMM</name>
<dbReference type="RefSeq" id="WP_275088949.1">
    <property type="nucleotide sequence ID" value="NZ_CP119078.1"/>
</dbReference>
<dbReference type="InterPro" id="IPR013317">
    <property type="entry name" value="DnaA_dom"/>
</dbReference>
<feature type="domain" description="Hda lid" evidence="2">
    <location>
        <begin position="164"/>
        <end position="228"/>
    </location>
</feature>
<dbReference type="SUPFAM" id="SSF52540">
    <property type="entry name" value="P-loop containing nucleoside triphosphate hydrolases"/>
    <property type="match status" value="1"/>
</dbReference>
<dbReference type="Pfam" id="PF22688">
    <property type="entry name" value="Hda_lid"/>
    <property type="match status" value="1"/>
</dbReference>
<evidence type="ECO:0000313" key="3">
    <source>
        <dbReference type="EMBL" id="WED43135.1"/>
    </source>
</evidence>
<evidence type="ECO:0000259" key="2">
    <source>
        <dbReference type="Pfam" id="PF22688"/>
    </source>
</evidence>
<dbReference type="InterPro" id="IPR055199">
    <property type="entry name" value="Hda_lid"/>
</dbReference>
<sequence>MNRQLALAIQLNDEATLADFCWGSNQLLQEQISKSLAGSGERLLTIWGNSGSGKSHLLQACCQALSIQKATIYLPLQILKEWGPESIDGVEAHTLIAIDDIDLIAGNAAWEEALFHLYNKVRDNEETLLIISSRQPLTATKINLADLHSRLGWGLVMQLNELSDELKIQTLQQHARKRGFELPLSVGQFLISRCARNMHDLHVILNQLDEASLAAQRKITVPFVKSILKI</sequence>
<accession>A0ABY8AUE1</accession>
<dbReference type="InterPro" id="IPR017788">
    <property type="entry name" value="Hda"/>
</dbReference>
<gene>
    <name evidence="3" type="primary">hda</name>
    <name evidence="3" type="ORF">PXX05_14745</name>
</gene>
<dbReference type="Proteomes" id="UP001222087">
    <property type="component" value="Chromosome"/>
</dbReference>
<evidence type="ECO:0000313" key="4">
    <source>
        <dbReference type="Proteomes" id="UP001222087"/>
    </source>
</evidence>
<feature type="domain" description="Chromosomal replication initiator protein DnaA ATPAse" evidence="1">
    <location>
        <begin position="95"/>
        <end position="157"/>
    </location>
</feature>
<dbReference type="InterPro" id="IPR027417">
    <property type="entry name" value="P-loop_NTPase"/>
</dbReference>
<reference evidence="3 4" key="1">
    <citation type="submission" date="2023-02" db="EMBL/GenBank/DDBJ databases">
        <title>Genome Sequence of L. cardiaca H63T.</title>
        <authorList>
            <person name="Lopez A.E."/>
            <person name="Cianciotto N.P."/>
        </authorList>
    </citation>
    <scope>NUCLEOTIDE SEQUENCE [LARGE SCALE GENOMIC DNA]</scope>
    <source>
        <strain evidence="3 4">H63</strain>
    </source>
</reference>